<name>D6TGY7_KTERA</name>
<gene>
    <name evidence="1" type="ORF">Krac_10429</name>
</gene>
<dbReference type="Proteomes" id="UP000004508">
    <property type="component" value="Unassembled WGS sequence"/>
</dbReference>
<dbReference type="OrthoDB" id="569888at2"/>
<reference evidence="1 2" key="1">
    <citation type="journal article" date="2011" name="Stand. Genomic Sci.">
        <title>Non-contiguous finished genome sequence and contextual data of the filamentous soil bacterium Ktedonobacter racemifer type strain (SOSP1-21).</title>
        <authorList>
            <person name="Chang Y.J."/>
            <person name="Land M."/>
            <person name="Hauser L."/>
            <person name="Chertkov O."/>
            <person name="Del Rio T.G."/>
            <person name="Nolan M."/>
            <person name="Copeland A."/>
            <person name="Tice H."/>
            <person name="Cheng J.F."/>
            <person name="Lucas S."/>
            <person name="Han C."/>
            <person name="Goodwin L."/>
            <person name="Pitluck S."/>
            <person name="Ivanova N."/>
            <person name="Ovchinikova G."/>
            <person name="Pati A."/>
            <person name="Chen A."/>
            <person name="Palaniappan K."/>
            <person name="Mavromatis K."/>
            <person name="Liolios K."/>
            <person name="Brettin T."/>
            <person name="Fiebig A."/>
            <person name="Rohde M."/>
            <person name="Abt B."/>
            <person name="Goker M."/>
            <person name="Detter J.C."/>
            <person name="Woyke T."/>
            <person name="Bristow J."/>
            <person name="Eisen J.A."/>
            <person name="Markowitz V."/>
            <person name="Hugenholtz P."/>
            <person name="Kyrpides N.C."/>
            <person name="Klenk H.P."/>
            <person name="Lapidus A."/>
        </authorList>
    </citation>
    <scope>NUCLEOTIDE SEQUENCE [LARGE SCALE GENOMIC DNA]</scope>
    <source>
        <strain evidence="2">DSM 44963</strain>
    </source>
</reference>
<keyword evidence="2" id="KW-1185">Reference proteome</keyword>
<evidence type="ECO:0000313" key="1">
    <source>
        <dbReference type="EMBL" id="EFH88916.1"/>
    </source>
</evidence>
<dbReference type="InParanoid" id="D6TGY7"/>
<evidence type="ECO:0000313" key="2">
    <source>
        <dbReference type="Proteomes" id="UP000004508"/>
    </source>
</evidence>
<proteinExistence type="predicted"/>
<comment type="caution">
    <text evidence="1">The sequence shown here is derived from an EMBL/GenBank/DDBJ whole genome shotgun (WGS) entry which is preliminary data.</text>
</comment>
<dbReference type="AlphaFoldDB" id="D6TGY7"/>
<organism evidence="1 2">
    <name type="scientific">Ktedonobacter racemifer DSM 44963</name>
    <dbReference type="NCBI Taxonomy" id="485913"/>
    <lineage>
        <taxon>Bacteria</taxon>
        <taxon>Bacillati</taxon>
        <taxon>Chloroflexota</taxon>
        <taxon>Ktedonobacteria</taxon>
        <taxon>Ktedonobacterales</taxon>
        <taxon>Ktedonobacteraceae</taxon>
        <taxon>Ktedonobacter</taxon>
    </lineage>
</organism>
<accession>D6TGY7</accession>
<protein>
    <submittedName>
        <fullName evidence="1">Transposase</fullName>
    </submittedName>
</protein>
<dbReference type="EMBL" id="ADVG01000001">
    <property type="protein sequence ID" value="EFH88916.1"/>
    <property type="molecule type" value="Genomic_DNA"/>
</dbReference>
<sequence length="106" mass="12465">MRQHGQEPKLSNSKVITLEMSGSYLGLSQDQALYEYFRRHYTHFFPAMTRIHRTAFVRQAANLWVIKECLWCWLRNEVISYELIVDSVPLPVCRFARAPWFAGQAS</sequence>